<dbReference type="InterPro" id="IPR029071">
    <property type="entry name" value="Ubiquitin-like_domsf"/>
</dbReference>
<evidence type="ECO:0000256" key="5">
    <source>
        <dbReference type="ARBA" id="ARBA00022786"/>
    </source>
</evidence>
<organism evidence="12 13">
    <name type="scientific">Eptatretus burgeri</name>
    <name type="common">Inshore hagfish</name>
    <dbReference type="NCBI Taxonomy" id="7764"/>
    <lineage>
        <taxon>Eukaryota</taxon>
        <taxon>Metazoa</taxon>
        <taxon>Chordata</taxon>
        <taxon>Craniata</taxon>
        <taxon>Vertebrata</taxon>
        <taxon>Cyclostomata</taxon>
        <taxon>Myxini</taxon>
        <taxon>Myxiniformes</taxon>
        <taxon>Myxinidae</taxon>
        <taxon>Eptatretinae</taxon>
        <taxon>Eptatretus</taxon>
    </lineage>
</organism>
<dbReference type="CDD" id="cd17059">
    <property type="entry name" value="Ubl_OTU1"/>
    <property type="match status" value="1"/>
</dbReference>
<dbReference type="GO" id="GO:0008270">
    <property type="term" value="F:zinc ion binding"/>
    <property type="evidence" value="ECO:0007669"/>
    <property type="project" value="UniProtKB-KW"/>
</dbReference>
<evidence type="ECO:0000256" key="4">
    <source>
        <dbReference type="ARBA" id="ARBA00022771"/>
    </source>
</evidence>
<comment type="catalytic activity">
    <reaction evidence="1 9">
        <text>Thiol-dependent hydrolysis of ester, thioester, amide, peptide and isopeptide bonds formed by the C-terminal Gly of ubiquitin (a 76-residue protein attached to proteins as an intracellular targeting signal).</text>
        <dbReference type="EC" id="3.4.19.12"/>
    </reaction>
</comment>
<dbReference type="PROSITE" id="PS50053">
    <property type="entry name" value="UBIQUITIN_2"/>
    <property type="match status" value="1"/>
</dbReference>
<dbReference type="PROSITE" id="PS50802">
    <property type="entry name" value="OTU"/>
    <property type="match status" value="1"/>
</dbReference>
<dbReference type="PROSITE" id="PS51257">
    <property type="entry name" value="PROKAR_LIPOPROTEIN"/>
    <property type="match status" value="1"/>
</dbReference>
<keyword evidence="6 9" id="KW-0378">Hydrolase</keyword>
<keyword evidence="3" id="KW-0479">Metal-binding</keyword>
<dbReference type="Gene3D" id="3.90.70.80">
    <property type="match status" value="1"/>
</dbReference>
<dbReference type="Ensembl" id="ENSEBUT00000008055.1">
    <property type="protein sequence ID" value="ENSEBUP00000007569.1"/>
    <property type="gene ID" value="ENSEBUG00000004937.1"/>
</dbReference>
<dbReference type="GeneTree" id="ENSGT00390000009989"/>
<dbReference type="FunFam" id="3.10.20.90:FF:000096">
    <property type="entry name" value="Ubiquitin thioesterase OTU1"/>
    <property type="match status" value="1"/>
</dbReference>
<dbReference type="GO" id="GO:0004843">
    <property type="term" value="F:cysteine-type deubiquitinase activity"/>
    <property type="evidence" value="ECO:0007669"/>
    <property type="project" value="UniProtKB-UniRule"/>
</dbReference>
<dbReference type="GO" id="GO:0016579">
    <property type="term" value="P:protein deubiquitination"/>
    <property type="evidence" value="ECO:0007669"/>
    <property type="project" value="TreeGrafter"/>
</dbReference>
<dbReference type="Pfam" id="PF21403">
    <property type="entry name" value="OTU1_UBXL"/>
    <property type="match status" value="1"/>
</dbReference>
<dbReference type="SUPFAM" id="SSF54236">
    <property type="entry name" value="Ubiquitin-like"/>
    <property type="match status" value="1"/>
</dbReference>
<dbReference type="GO" id="GO:0030968">
    <property type="term" value="P:endoplasmic reticulum unfolded protein response"/>
    <property type="evidence" value="ECO:0007669"/>
    <property type="project" value="TreeGrafter"/>
</dbReference>
<dbReference type="InterPro" id="IPR003323">
    <property type="entry name" value="OTU_dom"/>
</dbReference>
<keyword evidence="13" id="KW-1185">Reference proteome</keyword>
<dbReference type="InterPro" id="IPR048857">
    <property type="entry name" value="OTU1_Ubl"/>
</dbReference>
<dbReference type="InterPro" id="IPR000626">
    <property type="entry name" value="Ubiquitin-like_dom"/>
</dbReference>
<keyword evidence="2" id="KW-0645">Protease</keyword>
<keyword evidence="5 9" id="KW-0833">Ubl conjugation pathway</keyword>
<keyword evidence="8" id="KW-0862">Zinc</keyword>
<evidence type="ECO:0000256" key="9">
    <source>
        <dbReference type="RuleBase" id="RU367104"/>
    </source>
</evidence>
<dbReference type="GO" id="GO:0036503">
    <property type="term" value="P:ERAD pathway"/>
    <property type="evidence" value="ECO:0007669"/>
    <property type="project" value="UniProtKB-UniRule"/>
</dbReference>
<keyword evidence="9" id="KW-0963">Cytoplasm</keyword>
<proteinExistence type="predicted"/>
<dbReference type="PANTHER" id="PTHR13312:SF0">
    <property type="entry name" value="UBIQUITIN THIOESTERASE OTU1"/>
    <property type="match status" value="1"/>
</dbReference>
<evidence type="ECO:0000256" key="3">
    <source>
        <dbReference type="ARBA" id="ARBA00022723"/>
    </source>
</evidence>
<dbReference type="Ensembl" id="ENSEBUT00000008049.1">
    <property type="protein sequence ID" value="ENSEBUP00000007563.1"/>
    <property type="gene ID" value="ENSEBUG00000004937.1"/>
</dbReference>
<dbReference type="InterPro" id="IPR057766">
    <property type="entry name" value="Znf-C2H2_OTU1-like_C"/>
</dbReference>
<evidence type="ECO:0000256" key="2">
    <source>
        <dbReference type="ARBA" id="ARBA00022670"/>
    </source>
</evidence>
<dbReference type="Pfam" id="PF24560">
    <property type="entry name" value="zf-C2H2_OTU1_C"/>
    <property type="match status" value="1"/>
</dbReference>
<evidence type="ECO:0000256" key="6">
    <source>
        <dbReference type="ARBA" id="ARBA00022801"/>
    </source>
</evidence>
<dbReference type="GO" id="GO:0005829">
    <property type="term" value="C:cytosol"/>
    <property type="evidence" value="ECO:0007669"/>
    <property type="project" value="TreeGrafter"/>
</dbReference>
<evidence type="ECO:0000256" key="7">
    <source>
        <dbReference type="ARBA" id="ARBA00022807"/>
    </source>
</evidence>
<comment type="subcellular location">
    <subcellularLocation>
        <location evidence="9">Cytoplasm</location>
    </subcellularLocation>
</comment>
<evidence type="ECO:0000256" key="8">
    <source>
        <dbReference type="ARBA" id="ARBA00022833"/>
    </source>
</evidence>
<evidence type="ECO:0000256" key="1">
    <source>
        <dbReference type="ARBA" id="ARBA00000707"/>
    </source>
</evidence>
<dbReference type="OMA" id="TRCILVY"/>
<dbReference type="Proteomes" id="UP000694388">
    <property type="component" value="Unplaced"/>
</dbReference>
<dbReference type="PANTHER" id="PTHR13312">
    <property type="entry name" value="HIV-INDUCED PROTEIN-7-LIKE PROTEASE"/>
    <property type="match status" value="1"/>
</dbReference>
<reference evidence="12" key="1">
    <citation type="submission" date="2025-05" db="UniProtKB">
        <authorList>
            <consortium name="Ensembl"/>
        </authorList>
    </citation>
    <scope>IDENTIFICATION</scope>
</reference>
<evidence type="ECO:0000313" key="12">
    <source>
        <dbReference type="Ensembl" id="ENSEBUP00000007563.1"/>
    </source>
</evidence>
<evidence type="ECO:0000259" key="11">
    <source>
        <dbReference type="PROSITE" id="PS50802"/>
    </source>
</evidence>
<dbReference type="Pfam" id="PF02338">
    <property type="entry name" value="OTU"/>
    <property type="match status" value="1"/>
</dbReference>
<protein>
    <recommendedName>
        <fullName evidence="9">Ubiquitin thioesterase OTU</fullName>
        <ecNumber evidence="9">3.4.19.12</ecNumber>
    </recommendedName>
</protein>
<dbReference type="AlphaFoldDB" id="A0A8C4NJ42"/>
<dbReference type="InterPro" id="IPR038765">
    <property type="entry name" value="Papain-like_cys_pep_sf"/>
</dbReference>
<dbReference type="CDD" id="cd22745">
    <property type="entry name" value="OTU_OTU1"/>
    <property type="match status" value="1"/>
</dbReference>
<feature type="domain" description="Ubiquitin-like" evidence="10">
    <location>
        <begin position="2"/>
        <end position="75"/>
    </location>
</feature>
<evidence type="ECO:0000259" key="10">
    <source>
        <dbReference type="PROSITE" id="PS50053"/>
    </source>
</evidence>
<keyword evidence="7 9" id="KW-0788">Thiol protease</keyword>
<feature type="domain" description="OTU" evidence="11">
    <location>
        <begin position="94"/>
        <end position="221"/>
    </location>
</feature>
<dbReference type="GO" id="GO:0005634">
    <property type="term" value="C:nucleus"/>
    <property type="evidence" value="ECO:0007669"/>
    <property type="project" value="TreeGrafter"/>
</dbReference>
<name>A0A8C4NJ42_EPTBU</name>
<evidence type="ECO:0000313" key="13">
    <source>
        <dbReference type="Proteomes" id="UP000694388"/>
    </source>
</evidence>
<comment type="function">
    <text evidence="9">Hydrolase that can remove conjugated ubiquitin from proteins and participates in endoplasmic reticulum-associated degradation (ERAD) for misfolded lumenal proteins. May act by triming the ubiquitin chain on the associated substrate to facilitate their threading through the VCP/p97 pore. Cleaves both polyubiquitin and di-ubiquitin.</text>
</comment>
<sequence>MLKLRCKSKGGTQTVLGLTACSTLCELQTQLTQLTGIDSYRQRIKLGFPPTGLDLRDPSQTLQKLHINSGDTLIVEDDPSVAAQETNGPVHKILKRRVVPADNSCLFTSIGYVTDCDGGEVNPTRSRDLRGIIAKAVAADCDLYSEALLGKPNKEYCRWIMREDAWGGAIELSILSSHFNREICVADTQSLRIDRFGEGSGYKHRVLLIYDGIHYDPLELETDPGKPPQTTFSTCDDMVLILAQELAQEAHQRRQYTDLGRFTLRCLACQRGLTGQREAQQHAQETGHVNFGEV</sequence>
<accession>A0A8C4NJ42</accession>
<keyword evidence="4" id="KW-0863">Zinc-finger</keyword>
<dbReference type="Gene3D" id="3.10.20.90">
    <property type="entry name" value="Phosphatidylinositol 3-kinase Catalytic Subunit, Chain A, domain 1"/>
    <property type="match status" value="1"/>
</dbReference>
<dbReference type="SUPFAM" id="SSF54001">
    <property type="entry name" value="Cysteine proteinases"/>
    <property type="match status" value="1"/>
</dbReference>
<dbReference type="EC" id="3.4.19.12" evidence="9"/>